<dbReference type="InterPro" id="IPR052358">
    <property type="entry name" value="Aro_Compnd_Degr_Hydrolases"/>
</dbReference>
<organism evidence="3 4">
    <name type="scientific">Tistrella bauzanensis</name>
    <dbReference type="NCBI Taxonomy" id="657419"/>
    <lineage>
        <taxon>Bacteria</taxon>
        <taxon>Pseudomonadati</taxon>
        <taxon>Pseudomonadota</taxon>
        <taxon>Alphaproteobacteria</taxon>
        <taxon>Geminicoccales</taxon>
        <taxon>Geminicoccaceae</taxon>
        <taxon>Tistrella</taxon>
    </lineage>
</organism>
<evidence type="ECO:0000259" key="2">
    <source>
        <dbReference type="Pfam" id="PF04909"/>
    </source>
</evidence>
<dbReference type="Gene3D" id="3.20.20.140">
    <property type="entry name" value="Metal-dependent hydrolases"/>
    <property type="match status" value="1"/>
</dbReference>
<evidence type="ECO:0000313" key="4">
    <source>
        <dbReference type="Proteomes" id="UP000603352"/>
    </source>
</evidence>
<reference evidence="4" key="1">
    <citation type="journal article" date="2019" name="Int. J. Syst. Evol. Microbiol.">
        <title>The Global Catalogue of Microorganisms (GCM) 10K type strain sequencing project: providing services to taxonomists for standard genome sequencing and annotation.</title>
        <authorList>
            <consortium name="The Broad Institute Genomics Platform"/>
            <consortium name="The Broad Institute Genome Sequencing Center for Infectious Disease"/>
            <person name="Wu L."/>
            <person name="Ma J."/>
        </authorList>
    </citation>
    <scope>NUCLEOTIDE SEQUENCE [LARGE SCALE GENOMIC DNA]</scope>
    <source>
        <strain evidence="4">CGMCC 1.10188</strain>
    </source>
</reference>
<protein>
    <submittedName>
        <fullName evidence="3">Membrane protein</fullName>
    </submittedName>
</protein>
<evidence type="ECO:0000256" key="1">
    <source>
        <dbReference type="SAM" id="MobiDB-lite"/>
    </source>
</evidence>
<dbReference type="SUPFAM" id="SSF51556">
    <property type="entry name" value="Metallo-dependent hydrolases"/>
    <property type="match status" value="1"/>
</dbReference>
<name>A0ABQ1IZ01_9PROT</name>
<proteinExistence type="predicted"/>
<dbReference type="InterPro" id="IPR006680">
    <property type="entry name" value="Amidohydro-rel"/>
</dbReference>
<dbReference type="PANTHER" id="PTHR35563">
    <property type="entry name" value="BARREL METAL-DEPENDENT HYDROLASE, PUTATIVE (AFU_ORTHOLOGUE AFUA_1G16240)-RELATED"/>
    <property type="match status" value="1"/>
</dbReference>
<evidence type="ECO:0000313" key="3">
    <source>
        <dbReference type="EMBL" id="GGB55457.1"/>
    </source>
</evidence>
<feature type="region of interest" description="Disordered" evidence="1">
    <location>
        <begin position="252"/>
        <end position="274"/>
    </location>
</feature>
<dbReference type="Proteomes" id="UP000603352">
    <property type="component" value="Unassembled WGS sequence"/>
</dbReference>
<dbReference type="EMBL" id="BMDZ01000062">
    <property type="protein sequence ID" value="GGB55457.1"/>
    <property type="molecule type" value="Genomic_DNA"/>
</dbReference>
<dbReference type="InterPro" id="IPR032466">
    <property type="entry name" value="Metal_Hydrolase"/>
</dbReference>
<gene>
    <name evidence="3" type="ORF">GCM10011505_40540</name>
</gene>
<keyword evidence="4" id="KW-1185">Reference proteome</keyword>
<feature type="domain" description="Amidohydrolase-related" evidence="2">
    <location>
        <begin position="5"/>
        <end position="247"/>
    </location>
</feature>
<dbReference type="RefSeq" id="WP_188581288.1">
    <property type="nucleotide sequence ID" value="NZ_BMDZ01000062.1"/>
</dbReference>
<sequence length="274" mass="29459">MIAFDAHVHVYDRVAAAGPVRYLPSRPALLSDWLARLAAHGLIGGVIVQVSFLGTDNHILLDTLERLDRRRFAGVAVVDIDSQPADLRALAAGGIRGLRWNLVSGAPVPDPADRAVKAFLSRMRDAGLHLEIQLESHRIAPVLAPLAAAAGTLVIDHLGLVEAPDPEDEPWFRALAALPDGHGVHVKASAPYRSRVPVTAHLAWLAARLGPHRLVWGSDWPHTRHEPWATYGDLLDRVGALTDDRRAMASLYGLDPSSGPASVAPPPTIDHANT</sequence>
<comment type="caution">
    <text evidence="3">The sequence shown here is derived from an EMBL/GenBank/DDBJ whole genome shotgun (WGS) entry which is preliminary data.</text>
</comment>
<dbReference type="PANTHER" id="PTHR35563:SF2">
    <property type="entry name" value="BARREL METAL-DEPENDENT HYDROLASE, PUTATIVE (AFU_ORTHOLOGUE AFUA_1G16240)-RELATED"/>
    <property type="match status" value="1"/>
</dbReference>
<dbReference type="Pfam" id="PF04909">
    <property type="entry name" value="Amidohydro_2"/>
    <property type="match status" value="1"/>
</dbReference>
<accession>A0ABQ1IZ01</accession>